<keyword evidence="2" id="KW-1185">Reference proteome</keyword>
<evidence type="ECO:0000313" key="1">
    <source>
        <dbReference type="EMBL" id="KAJ7304905.1"/>
    </source>
</evidence>
<dbReference type="AlphaFoldDB" id="A0AAD7EAD8"/>
<dbReference type="EMBL" id="JARIHO010000098">
    <property type="protein sequence ID" value="KAJ7304905.1"/>
    <property type="molecule type" value="Genomic_DNA"/>
</dbReference>
<gene>
    <name evidence="1" type="ORF">DFH08DRAFT_976498</name>
</gene>
<protein>
    <submittedName>
        <fullName evidence="1">Uncharacterized protein</fullName>
    </submittedName>
</protein>
<dbReference type="Proteomes" id="UP001218218">
    <property type="component" value="Unassembled WGS sequence"/>
</dbReference>
<evidence type="ECO:0000313" key="2">
    <source>
        <dbReference type="Proteomes" id="UP001218218"/>
    </source>
</evidence>
<accession>A0AAD7EAD8</accession>
<reference evidence="1" key="1">
    <citation type="submission" date="2023-03" db="EMBL/GenBank/DDBJ databases">
        <title>Massive genome expansion in bonnet fungi (Mycena s.s.) driven by repeated elements and novel gene families across ecological guilds.</title>
        <authorList>
            <consortium name="Lawrence Berkeley National Laboratory"/>
            <person name="Harder C.B."/>
            <person name="Miyauchi S."/>
            <person name="Viragh M."/>
            <person name="Kuo A."/>
            <person name="Thoen E."/>
            <person name="Andreopoulos B."/>
            <person name="Lu D."/>
            <person name="Skrede I."/>
            <person name="Drula E."/>
            <person name="Henrissat B."/>
            <person name="Morin E."/>
            <person name="Kohler A."/>
            <person name="Barry K."/>
            <person name="LaButti K."/>
            <person name="Morin E."/>
            <person name="Salamov A."/>
            <person name="Lipzen A."/>
            <person name="Mereny Z."/>
            <person name="Hegedus B."/>
            <person name="Baldrian P."/>
            <person name="Stursova M."/>
            <person name="Weitz H."/>
            <person name="Taylor A."/>
            <person name="Grigoriev I.V."/>
            <person name="Nagy L.G."/>
            <person name="Martin F."/>
            <person name="Kauserud H."/>
        </authorList>
    </citation>
    <scope>NUCLEOTIDE SEQUENCE</scope>
    <source>
        <strain evidence="1">CBHHK002</strain>
    </source>
</reference>
<proteinExistence type="predicted"/>
<organism evidence="1 2">
    <name type="scientific">Mycena albidolilacea</name>
    <dbReference type="NCBI Taxonomy" id="1033008"/>
    <lineage>
        <taxon>Eukaryota</taxon>
        <taxon>Fungi</taxon>
        <taxon>Dikarya</taxon>
        <taxon>Basidiomycota</taxon>
        <taxon>Agaricomycotina</taxon>
        <taxon>Agaricomycetes</taxon>
        <taxon>Agaricomycetidae</taxon>
        <taxon>Agaricales</taxon>
        <taxon>Marasmiineae</taxon>
        <taxon>Mycenaceae</taxon>
        <taxon>Mycena</taxon>
    </lineage>
</organism>
<name>A0AAD7EAD8_9AGAR</name>
<sequence length="308" mass="34428">MEDRLLHALIICARHPSAYGTVEYFKMFIPQRLVYAKALVSLCSSLYHVQELVTSDVFMATGTEIYDYWNRFSALAEERIHVFESCCNIAGDALSLKACDNLRCGKLGPKVSFKRCSGCRCLTTVVGIARISTGAKVGIGLLVNTMQPYLDSELDLTMRERSFFRALVYHDYHNSKATIFSEQVIFLQAHPGDSFFTLYNYTTGVVKINIQALDSPETSEILGGPGWVDILSCAERSGGRMSFDVVAYSRLNRVRFHVISLRRNNSTIHDALRAVADELPAVGPELLSDRLKPLLNSNGEDPNLFEVH</sequence>
<comment type="caution">
    <text evidence="1">The sequence shown here is derived from an EMBL/GenBank/DDBJ whole genome shotgun (WGS) entry which is preliminary data.</text>
</comment>